<feature type="transmembrane region" description="Helical" evidence="11">
    <location>
        <begin position="1069"/>
        <end position="1088"/>
    </location>
</feature>
<dbReference type="InterPro" id="IPR036364">
    <property type="entry name" value="SEA_dom_sf"/>
</dbReference>
<evidence type="ECO:0000256" key="3">
    <source>
        <dbReference type="ARBA" id="ARBA00022475"/>
    </source>
</evidence>
<accession>G3NJW0</accession>
<evidence type="ECO:0000259" key="12">
    <source>
        <dbReference type="PROSITE" id="PS50024"/>
    </source>
</evidence>
<evidence type="ECO:0000256" key="6">
    <source>
        <dbReference type="ARBA" id="ARBA00022989"/>
    </source>
</evidence>
<dbReference type="SMART" id="SM00303">
    <property type="entry name" value="GPS"/>
    <property type="match status" value="1"/>
</dbReference>
<dbReference type="PROSITE" id="PS50024">
    <property type="entry name" value="SEA"/>
    <property type="match status" value="1"/>
</dbReference>
<evidence type="ECO:0000256" key="4">
    <source>
        <dbReference type="ARBA" id="ARBA00022692"/>
    </source>
</evidence>
<dbReference type="PRINTS" id="PR01695">
    <property type="entry name" value="IGHEPTARCPTR"/>
</dbReference>
<feature type="transmembrane region" description="Helical" evidence="11">
    <location>
        <begin position="1234"/>
        <end position="1258"/>
    </location>
</feature>
<dbReference type="InterPro" id="IPR000203">
    <property type="entry name" value="GPS"/>
</dbReference>
<comment type="subcellular location">
    <subcellularLocation>
        <location evidence="1">Cell membrane</location>
        <topology evidence="1">Multi-pass membrane protein</topology>
    </subcellularLocation>
</comment>
<dbReference type="Gene3D" id="2.60.220.50">
    <property type="match status" value="1"/>
</dbReference>
<dbReference type="PROSITE" id="PS50835">
    <property type="entry name" value="IG_LIKE"/>
    <property type="match status" value="1"/>
</dbReference>
<evidence type="ECO:0000256" key="5">
    <source>
        <dbReference type="ARBA" id="ARBA00022729"/>
    </source>
</evidence>
<dbReference type="InterPro" id="IPR000082">
    <property type="entry name" value="SEA_dom"/>
</dbReference>
<evidence type="ECO:0000256" key="10">
    <source>
        <dbReference type="SAM" id="MobiDB-lite"/>
    </source>
</evidence>
<dbReference type="SMART" id="SM00200">
    <property type="entry name" value="SEA"/>
    <property type="match status" value="1"/>
</dbReference>
<name>G3NJW0_GASAC</name>
<feature type="region of interest" description="Disordered" evidence="10">
    <location>
        <begin position="407"/>
        <end position="437"/>
    </location>
</feature>
<evidence type="ECO:0000313" key="17">
    <source>
        <dbReference type="Proteomes" id="UP000007635"/>
    </source>
</evidence>
<dbReference type="GeneTree" id="ENSGT00940000154603"/>
<keyword evidence="6 11" id="KW-1133">Transmembrane helix</keyword>
<evidence type="ECO:0000313" key="16">
    <source>
        <dbReference type="Ensembl" id="ENSGACP00000005622.2"/>
    </source>
</evidence>
<keyword evidence="17" id="KW-1185">Reference proteome</keyword>
<dbReference type="GO" id="GO:0007166">
    <property type="term" value="P:cell surface receptor signaling pathway"/>
    <property type="evidence" value="ECO:0007669"/>
    <property type="project" value="InterPro"/>
</dbReference>
<feature type="compositionally biased region" description="Low complexity" evidence="10">
    <location>
        <begin position="421"/>
        <end position="437"/>
    </location>
</feature>
<protein>
    <recommendedName>
        <fullName evidence="18">Adhesion G protein-coupled receptor F5</fullName>
    </recommendedName>
</protein>
<keyword evidence="9" id="KW-0325">Glycoprotein</keyword>
<dbReference type="InterPro" id="IPR008078">
    <property type="entry name" value="GPCR_2_Ig-hepta-like_rcpt"/>
</dbReference>
<dbReference type="InterPro" id="IPR000832">
    <property type="entry name" value="GPCR_2_secretin-like"/>
</dbReference>
<dbReference type="PROSITE" id="PS50221">
    <property type="entry name" value="GAIN_B"/>
    <property type="match status" value="1"/>
</dbReference>
<evidence type="ECO:0000256" key="8">
    <source>
        <dbReference type="ARBA" id="ARBA00023157"/>
    </source>
</evidence>
<dbReference type="FunFam" id="1.20.1070.10:FF:000058">
    <property type="entry name" value="Adhesion G protein-coupled receptor F5"/>
    <property type="match status" value="1"/>
</dbReference>
<evidence type="ECO:0000259" key="15">
    <source>
        <dbReference type="PROSITE" id="PS50835"/>
    </source>
</evidence>
<reference evidence="16" key="3">
    <citation type="submission" date="2025-09" db="UniProtKB">
        <authorList>
            <consortium name="Ensembl"/>
        </authorList>
    </citation>
    <scope>IDENTIFICATION</scope>
</reference>
<keyword evidence="3" id="KW-1003">Cell membrane</keyword>
<dbReference type="STRING" id="69293.ENSGACP00000005622"/>
<proteinExistence type="inferred from homology"/>
<feature type="domain" description="Ig-like" evidence="15">
    <location>
        <begin position="565"/>
        <end position="652"/>
    </location>
</feature>
<dbReference type="InterPro" id="IPR057400">
    <property type="entry name" value="ADGRF3/5_N"/>
</dbReference>
<dbReference type="Pfam" id="PF25387">
    <property type="entry name" value="ADGRF3_N"/>
    <property type="match status" value="3"/>
</dbReference>
<dbReference type="GO" id="GO:0005886">
    <property type="term" value="C:plasma membrane"/>
    <property type="evidence" value="ECO:0007669"/>
    <property type="project" value="UniProtKB-SubCell"/>
</dbReference>
<dbReference type="InterPro" id="IPR057244">
    <property type="entry name" value="GAIN_B"/>
</dbReference>
<dbReference type="InterPro" id="IPR013783">
    <property type="entry name" value="Ig-like_fold"/>
</dbReference>
<evidence type="ECO:0000256" key="11">
    <source>
        <dbReference type="SAM" id="Phobius"/>
    </source>
</evidence>
<evidence type="ECO:0000259" key="14">
    <source>
        <dbReference type="PROSITE" id="PS50261"/>
    </source>
</evidence>
<feature type="domain" description="GAIN-B" evidence="13">
    <location>
        <begin position="901"/>
        <end position="1061"/>
    </location>
</feature>
<dbReference type="InterPro" id="IPR017981">
    <property type="entry name" value="GPCR_2-like_7TM"/>
</dbReference>
<dbReference type="InterPro" id="IPR051587">
    <property type="entry name" value="Adhesion_GPCR"/>
</dbReference>
<evidence type="ECO:0000259" key="13">
    <source>
        <dbReference type="PROSITE" id="PS50221"/>
    </source>
</evidence>
<evidence type="ECO:0000256" key="7">
    <source>
        <dbReference type="ARBA" id="ARBA00023136"/>
    </source>
</evidence>
<dbReference type="PANTHER" id="PTHR45813:SF4">
    <property type="entry name" value="ADHESION G PROTEIN-COUPLED RECEPTOR F5"/>
    <property type="match status" value="1"/>
</dbReference>
<reference evidence="16" key="2">
    <citation type="submission" date="2025-08" db="UniProtKB">
        <authorList>
            <consortium name="Ensembl"/>
        </authorList>
    </citation>
    <scope>IDENTIFICATION</scope>
</reference>
<feature type="transmembrane region" description="Helical" evidence="11">
    <location>
        <begin position="1109"/>
        <end position="1130"/>
    </location>
</feature>
<dbReference type="Pfam" id="PF00002">
    <property type="entry name" value="7tm_2"/>
    <property type="match status" value="1"/>
</dbReference>
<dbReference type="InterPro" id="IPR046338">
    <property type="entry name" value="GAIN_dom_sf"/>
</dbReference>
<dbReference type="GO" id="GO:0004930">
    <property type="term" value="F:G protein-coupled receptor activity"/>
    <property type="evidence" value="ECO:0007669"/>
    <property type="project" value="InterPro"/>
</dbReference>
<dbReference type="Gene3D" id="1.20.1070.10">
    <property type="entry name" value="Rhodopsin 7-helix transmembrane proteins"/>
    <property type="match status" value="1"/>
</dbReference>
<keyword evidence="5" id="KW-0732">Signal</keyword>
<keyword evidence="8" id="KW-1015">Disulfide bond</keyword>
<keyword evidence="4 11" id="KW-0812">Transmembrane</keyword>
<dbReference type="AlphaFoldDB" id="G3NJW0"/>
<dbReference type="Ensembl" id="ENSGACT00000005638.2">
    <property type="protein sequence ID" value="ENSGACP00000005622.2"/>
    <property type="gene ID" value="ENSGACG00000004270.2"/>
</dbReference>
<evidence type="ECO:0000256" key="9">
    <source>
        <dbReference type="ARBA" id="ARBA00023180"/>
    </source>
</evidence>
<dbReference type="GO" id="GO:0007189">
    <property type="term" value="P:adenylate cyclase-activating G protein-coupled receptor signaling pathway"/>
    <property type="evidence" value="ECO:0007669"/>
    <property type="project" value="TreeGrafter"/>
</dbReference>
<dbReference type="Gene3D" id="2.60.40.10">
    <property type="entry name" value="Immunoglobulins"/>
    <property type="match status" value="1"/>
</dbReference>
<feature type="transmembrane region" description="Helical" evidence="11">
    <location>
        <begin position="1310"/>
        <end position="1332"/>
    </location>
</feature>
<sequence>KTADLKGLFVAVVTTFQGIHVDQFNKEKVQEETILHYLPTNQWDYLIDVVVTAPDLQTFQLLQANTSFPIVLDNSTEISEIIVTTVCSPREAGFQCRCEENFAWPYSSCVKYGACGEISGGICKCIDRIPDDGQSCQLMSALLTPVEYTVDVELNVSDIQIVDQLRILLQHGPELLSLGPIVNVTHINITTVCSLNGTNFQCRCEQQYVWSYDNCLTYGACDDIIGGTCGCINRLPTNGQYCQPQTGDSFTYQLNLDVLGRVFLRKDYGHKQMGKYIFMYCNRIIFLCRLAIILGLISFQQLHRSPNNHTPPVVYDYLVSIELNTTDVGVIDLLRSISYPISITDTILVSDLNISTVCYPSSAGYQCRCEDQYRWSCDQCFKYGSCDNITDDTCGCISGIPPDGQHCQSADQHSKSLPALSPNTSTKAPTTTITAPPAVSTTTNTPIALLIYFISFKQTGLNVEMSVELDRTFNSNLSNPLSDEYKTLESSINKVLVSQYSSITGFIKVSVTGFREGSVITEFTVQTSNINLGEVATANKNLITAITPIAPVIGSVTALINSKTPTKTIKPFPIFTGQTMVLMCEVSPELNIGDISGSKWKFNGKEINTNQVLFSGSTSTLTVNNVALLDIGLYECTLTGGVISYSQKRAVTNDEIKETPIIRLKRRVNVKCGGGGQVIPIECCVQSPYTVNWFRGSEDSALVSSAIGGCINYDHRLESCSERPLFTCKVQNLAYEDKTEIIVFTQGKIACTDVQYGDGRDGDESTIKCDAGLEGFKKARCVSRKWTVFEDTCIVTRVKELLFASERLNEETVAEFATNLSKVVKEEETKILSSPATISAIVDILKNIAAHIGEVDVLETVDVIVGDGSRESWTTLNGNETKNASSSLLGSMELLAGGLVGEEALATKRILLNRTSFNNSFSADLNSSIFIDIPDINLRNVFITTITFPTLNNVMPVRHNSSSVLDTTGNESRVVDIAVNAAVVLVQINETIQNVTLSYSKLNKLLSQGPQCVFWNFKLFNNRGAWDSEGCKFVSDINNTVTCNCNHLTSFSILMSTNIPEEIRFALDVITYVGVGISMASLVICLIIEGYIWKAMTRNSTSFMRHVSIVNSAVSLLIANICFIIGASIADNPLENPESDHLVPVGPCSTATFFMHFFYLALFFWMLVSGLLLFYRTVMVFSHMSKSIMLGIGFVLGYGCPLIIAVITVAVTAPGNGYIRKDNACWLNWFETNALLALVIPALTIVSINLLIVFVVVVKMLRRGVGDAAQADERHTVVVILRCVVILTPLFGLTWALGVGTMIDSKNKGIHIAFAFFNSLQGFFILVFGTLFDSRVCWLSKKSFYMLGYTTSGGLSSHSGLNWINRLRRKRNIYHVSEAAPSSNTGASESFMNT</sequence>
<dbReference type="InParanoid" id="G3NJW0"/>
<dbReference type="InterPro" id="IPR007110">
    <property type="entry name" value="Ig-like_dom"/>
</dbReference>
<dbReference type="InterPro" id="IPR036179">
    <property type="entry name" value="Ig-like_dom_sf"/>
</dbReference>
<comment type="similarity">
    <text evidence="2">Belongs to the G-protein coupled receptor 2 family. Adhesion G-protein coupled receptor (ADGR) subfamily.</text>
</comment>
<dbReference type="SUPFAM" id="SSF48726">
    <property type="entry name" value="Immunoglobulin"/>
    <property type="match status" value="1"/>
</dbReference>
<feature type="transmembrane region" description="Helical" evidence="11">
    <location>
        <begin position="1279"/>
        <end position="1298"/>
    </location>
</feature>
<dbReference type="eggNOG" id="KOG4193">
    <property type="taxonomic scope" value="Eukaryota"/>
</dbReference>
<dbReference type="Pfam" id="PF01825">
    <property type="entry name" value="GPS"/>
    <property type="match status" value="1"/>
</dbReference>
<feature type="transmembrane region" description="Helical" evidence="11">
    <location>
        <begin position="1187"/>
        <end position="1214"/>
    </location>
</feature>
<dbReference type="PROSITE" id="PS50261">
    <property type="entry name" value="G_PROTEIN_RECEP_F2_4"/>
    <property type="match status" value="1"/>
</dbReference>
<dbReference type="SUPFAM" id="SSF82671">
    <property type="entry name" value="SEA domain"/>
    <property type="match status" value="1"/>
</dbReference>
<feature type="domain" description="SEA" evidence="12">
    <location>
        <begin position="457"/>
        <end position="565"/>
    </location>
</feature>
<reference evidence="16 17" key="1">
    <citation type="journal article" date="2021" name="G3 (Bethesda)">
        <title>Improved contiguity of the threespine stickleback genome using long-read sequencing.</title>
        <authorList>
            <person name="Nath S."/>
            <person name="Shaw D.E."/>
            <person name="White M.A."/>
        </authorList>
    </citation>
    <scope>NUCLEOTIDE SEQUENCE [LARGE SCALE GENOMIC DNA]</scope>
    <source>
        <strain evidence="16 17">Lake Benthic</strain>
    </source>
</reference>
<dbReference type="PRINTS" id="PR00249">
    <property type="entry name" value="GPCRSECRETIN"/>
</dbReference>
<evidence type="ECO:0000256" key="1">
    <source>
        <dbReference type="ARBA" id="ARBA00004651"/>
    </source>
</evidence>
<organism evidence="16 17">
    <name type="scientific">Gasterosteus aculeatus aculeatus</name>
    <name type="common">three-spined stickleback</name>
    <dbReference type="NCBI Taxonomy" id="481459"/>
    <lineage>
        <taxon>Eukaryota</taxon>
        <taxon>Metazoa</taxon>
        <taxon>Chordata</taxon>
        <taxon>Craniata</taxon>
        <taxon>Vertebrata</taxon>
        <taxon>Euteleostomi</taxon>
        <taxon>Actinopterygii</taxon>
        <taxon>Neopterygii</taxon>
        <taxon>Teleostei</taxon>
        <taxon>Neoteleostei</taxon>
        <taxon>Acanthomorphata</taxon>
        <taxon>Eupercaria</taxon>
        <taxon>Perciformes</taxon>
        <taxon>Cottioidei</taxon>
        <taxon>Gasterosteales</taxon>
        <taxon>Gasterosteidae</taxon>
        <taxon>Gasterosteus</taxon>
    </lineage>
</organism>
<feature type="domain" description="G-protein coupled receptors family 2 profile 2" evidence="14">
    <location>
        <begin position="1067"/>
        <end position="1333"/>
    </location>
</feature>
<keyword evidence="7 11" id="KW-0472">Membrane</keyword>
<dbReference type="Bgee" id="ENSGACG00000004270">
    <property type="expression patterns" value="Expressed in pharyngeal gill and 3 other cell types or tissues"/>
</dbReference>
<dbReference type="CDD" id="cd15932">
    <property type="entry name" value="7tmB2_GPR116-like_Adhesion_VI"/>
    <property type="match status" value="1"/>
</dbReference>
<feature type="transmembrane region" description="Helical" evidence="11">
    <location>
        <begin position="1150"/>
        <end position="1175"/>
    </location>
</feature>
<dbReference type="OMA" id="TQFLSTE"/>
<evidence type="ECO:0008006" key="18">
    <source>
        <dbReference type="Google" id="ProtNLM"/>
    </source>
</evidence>
<evidence type="ECO:0000256" key="2">
    <source>
        <dbReference type="ARBA" id="ARBA00007343"/>
    </source>
</evidence>
<dbReference type="Proteomes" id="UP000007635">
    <property type="component" value="Chromosome XVIII"/>
</dbReference>
<dbReference type="Pfam" id="PF01390">
    <property type="entry name" value="SEA"/>
    <property type="match status" value="1"/>
</dbReference>
<dbReference type="PANTHER" id="PTHR45813">
    <property type="entry name" value="IG-LIKE DOMAIN-CONTAINING PROTEIN"/>
    <property type="match status" value="1"/>
</dbReference>